<proteinExistence type="predicted"/>
<organism evidence="1 2">
    <name type="scientific">Temperatibacter marinus</name>
    <dbReference type="NCBI Taxonomy" id="1456591"/>
    <lineage>
        <taxon>Bacteria</taxon>
        <taxon>Pseudomonadati</taxon>
        <taxon>Pseudomonadota</taxon>
        <taxon>Alphaproteobacteria</taxon>
        <taxon>Kordiimonadales</taxon>
        <taxon>Temperatibacteraceae</taxon>
        <taxon>Temperatibacter</taxon>
    </lineage>
</organism>
<dbReference type="RefSeq" id="WP_310797894.1">
    <property type="nucleotide sequence ID" value="NZ_CP123872.1"/>
</dbReference>
<keyword evidence="2" id="KW-1185">Reference proteome</keyword>
<evidence type="ECO:0000313" key="1">
    <source>
        <dbReference type="EMBL" id="WND02059.1"/>
    </source>
</evidence>
<gene>
    <name evidence="1" type="ORF">QGN29_10920</name>
</gene>
<dbReference type="KEGG" id="tmk:QGN29_10920"/>
<dbReference type="AlphaFoldDB" id="A0AA52EGF2"/>
<reference evidence="1" key="1">
    <citation type="submission" date="2023-04" db="EMBL/GenBank/DDBJ databases">
        <title>Complete genome sequence of Temperatibacter marinus.</title>
        <authorList>
            <person name="Rong J.-C."/>
            <person name="Yi M.-L."/>
            <person name="Zhao Q."/>
        </authorList>
    </citation>
    <scope>NUCLEOTIDE SEQUENCE</scope>
    <source>
        <strain evidence="1">NBRC 110045</strain>
    </source>
</reference>
<dbReference type="Proteomes" id="UP001268683">
    <property type="component" value="Chromosome"/>
</dbReference>
<dbReference type="EMBL" id="CP123872">
    <property type="protein sequence ID" value="WND02059.1"/>
    <property type="molecule type" value="Genomic_DNA"/>
</dbReference>
<accession>A0AA52EGF2</accession>
<sequence>MPTLSRAEVLALPELPFARPTSSLSEARIVSQTMTSHRQSQFSQALSGRIMTKATGAQWFEMHLTFSPMRAEQALRMIGFLEKMQGRIGYCRIPLFPDAGSSDLTVGSYVNYSNHSKLYVVTSLSGASPTVAPRPLNEGGSLIVPSTSSRDDHLVYMAASLKSDHQSIEVKPDGLNHINLTFIERLE</sequence>
<evidence type="ECO:0000313" key="2">
    <source>
        <dbReference type="Proteomes" id="UP001268683"/>
    </source>
</evidence>
<protein>
    <submittedName>
        <fullName evidence="1">Uncharacterized protein</fullName>
    </submittedName>
</protein>
<name>A0AA52EGF2_9PROT</name>